<sequence>MDLHSPFRAVANCLFFRPLCSGKRNKTKTPNDLVLVLCNLIWLVLSAVSTCDMG</sequence>
<keyword evidence="1" id="KW-0472">Membrane</keyword>
<accession>A0A182NW84</accession>
<evidence type="ECO:0000313" key="2">
    <source>
        <dbReference type="EnsemblMetazoa" id="ADIR014165-PA"/>
    </source>
</evidence>
<evidence type="ECO:0000313" key="3">
    <source>
        <dbReference type="Proteomes" id="UP000075884"/>
    </source>
</evidence>
<dbReference type="AlphaFoldDB" id="A0A182NW84"/>
<keyword evidence="3" id="KW-1185">Reference proteome</keyword>
<protein>
    <submittedName>
        <fullName evidence="2">Uncharacterized protein</fullName>
    </submittedName>
</protein>
<evidence type="ECO:0000256" key="1">
    <source>
        <dbReference type="SAM" id="Phobius"/>
    </source>
</evidence>
<reference evidence="2" key="2">
    <citation type="submission" date="2020-05" db="UniProtKB">
        <authorList>
            <consortium name="EnsemblMetazoa"/>
        </authorList>
    </citation>
    <scope>IDENTIFICATION</scope>
    <source>
        <strain evidence="2">WRAIR2</strain>
    </source>
</reference>
<feature type="transmembrane region" description="Helical" evidence="1">
    <location>
        <begin position="33"/>
        <end position="50"/>
    </location>
</feature>
<keyword evidence="1" id="KW-0812">Transmembrane</keyword>
<reference evidence="3" key="1">
    <citation type="submission" date="2013-03" db="EMBL/GenBank/DDBJ databases">
        <title>The Genome Sequence of Anopheles dirus WRAIR2.</title>
        <authorList>
            <consortium name="The Broad Institute Genomics Platform"/>
            <person name="Neafsey D.E."/>
            <person name="Walton C."/>
            <person name="Walker B."/>
            <person name="Young S.K."/>
            <person name="Zeng Q."/>
            <person name="Gargeya S."/>
            <person name="Fitzgerald M."/>
            <person name="Haas B."/>
            <person name="Abouelleil A."/>
            <person name="Allen A.W."/>
            <person name="Alvarado L."/>
            <person name="Arachchi H.M."/>
            <person name="Berlin A.M."/>
            <person name="Chapman S.B."/>
            <person name="Gainer-Dewar J."/>
            <person name="Goldberg J."/>
            <person name="Griggs A."/>
            <person name="Gujja S."/>
            <person name="Hansen M."/>
            <person name="Howarth C."/>
            <person name="Imamovic A."/>
            <person name="Ireland A."/>
            <person name="Larimer J."/>
            <person name="McCowan C."/>
            <person name="Murphy C."/>
            <person name="Pearson M."/>
            <person name="Poon T.W."/>
            <person name="Priest M."/>
            <person name="Roberts A."/>
            <person name="Saif S."/>
            <person name="Shea T."/>
            <person name="Sisk P."/>
            <person name="Sykes S."/>
            <person name="Wortman J."/>
            <person name="Nusbaum C."/>
            <person name="Birren B."/>
        </authorList>
    </citation>
    <scope>NUCLEOTIDE SEQUENCE [LARGE SCALE GENOMIC DNA]</scope>
    <source>
        <strain evidence="3">WRAIR2</strain>
    </source>
</reference>
<keyword evidence="1" id="KW-1133">Transmembrane helix</keyword>
<organism evidence="2 3">
    <name type="scientific">Anopheles dirus</name>
    <dbReference type="NCBI Taxonomy" id="7168"/>
    <lineage>
        <taxon>Eukaryota</taxon>
        <taxon>Metazoa</taxon>
        <taxon>Ecdysozoa</taxon>
        <taxon>Arthropoda</taxon>
        <taxon>Hexapoda</taxon>
        <taxon>Insecta</taxon>
        <taxon>Pterygota</taxon>
        <taxon>Neoptera</taxon>
        <taxon>Endopterygota</taxon>
        <taxon>Diptera</taxon>
        <taxon>Nematocera</taxon>
        <taxon>Culicoidea</taxon>
        <taxon>Culicidae</taxon>
        <taxon>Anophelinae</taxon>
        <taxon>Anopheles</taxon>
    </lineage>
</organism>
<dbReference type="VEuPathDB" id="VectorBase:ADIR014165"/>
<proteinExistence type="predicted"/>
<name>A0A182NW84_9DIPT</name>
<dbReference type="Proteomes" id="UP000075884">
    <property type="component" value="Unassembled WGS sequence"/>
</dbReference>
<dbReference type="EnsemblMetazoa" id="ADIR014165-RA">
    <property type="protein sequence ID" value="ADIR014165-PA"/>
    <property type="gene ID" value="ADIR014165"/>
</dbReference>